<dbReference type="PANTHER" id="PTHR43775">
    <property type="entry name" value="FATTY ACID SYNTHASE"/>
    <property type="match status" value="1"/>
</dbReference>
<dbReference type="Gene3D" id="3.40.47.10">
    <property type="match status" value="1"/>
</dbReference>
<dbReference type="STRING" id="1177755.A7A08_01414"/>
<evidence type="ECO:0000256" key="3">
    <source>
        <dbReference type="RuleBase" id="RU003694"/>
    </source>
</evidence>
<dbReference type="RefSeq" id="WP_069094756.1">
    <property type="nucleotide sequence ID" value="NZ_MASI01000003.1"/>
</dbReference>
<dbReference type="GO" id="GO:0004312">
    <property type="term" value="F:fatty acid synthase activity"/>
    <property type="evidence" value="ECO:0007669"/>
    <property type="project" value="TreeGrafter"/>
</dbReference>
<dbReference type="InterPro" id="IPR016039">
    <property type="entry name" value="Thiolase-like"/>
</dbReference>
<dbReference type="InterPro" id="IPR020841">
    <property type="entry name" value="PKS_Beta-ketoAc_synthase_dom"/>
</dbReference>
<name>A0A1E2RZ05_9HYPH</name>
<dbReference type="Proteomes" id="UP000095087">
    <property type="component" value="Unassembled WGS sequence"/>
</dbReference>
<dbReference type="GO" id="GO:0005737">
    <property type="term" value="C:cytoplasm"/>
    <property type="evidence" value="ECO:0007669"/>
    <property type="project" value="TreeGrafter"/>
</dbReference>
<organism evidence="5 6">
    <name type="scientific">Methyloligella halotolerans</name>
    <dbReference type="NCBI Taxonomy" id="1177755"/>
    <lineage>
        <taxon>Bacteria</taxon>
        <taxon>Pseudomonadati</taxon>
        <taxon>Pseudomonadota</taxon>
        <taxon>Alphaproteobacteria</taxon>
        <taxon>Hyphomicrobiales</taxon>
        <taxon>Hyphomicrobiaceae</taxon>
        <taxon>Methyloligella</taxon>
    </lineage>
</organism>
<dbReference type="Pfam" id="PF02801">
    <property type="entry name" value="Ketoacyl-synt_C"/>
    <property type="match status" value="1"/>
</dbReference>
<feature type="domain" description="Ketosynthase family 3 (KS3)" evidence="4">
    <location>
        <begin position="13"/>
        <end position="369"/>
    </location>
</feature>
<sequence>MESEDKTEAARNAFPVAVVGLSGRFPGAPDIRAFWSNLCRRHDPVTKVPADRWNWRDFYGEAEEGAARSRANSGAFAPYVDRFDAAFFDILPREAQSMDPQQRLFLQASFAALEDAGLAPKSLAGRAVSVFAGIGFADYPTEMRLAGAPYDVYRGTGITPTSIANRVSFALDLRGPSETVDTACSGSLIAIHRAIQSLQLGESEIALAGGVNLLLGPELFVAFGQAGMLSPSGQCRTFDAGANGYVRGEGVGVVVLRPLQDAEAAGDFIYGVIRGSAVNHGGKAHSFTAPNVGAQSELVRTAWDKAGLDLADAVLLETHGTGTPLGDPIEVQGLKRALGSRDDTDGKRTALGALKTQIGHLEGAAGVAA</sequence>
<accession>A0A1E2RZ05</accession>
<dbReference type="PROSITE" id="PS52004">
    <property type="entry name" value="KS3_2"/>
    <property type="match status" value="1"/>
</dbReference>
<dbReference type="SUPFAM" id="SSF53901">
    <property type="entry name" value="Thiolase-like"/>
    <property type="match status" value="1"/>
</dbReference>
<dbReference type="AlphaFoldDB" id="A0A1E2RZ05"/>
<keyword evidence="1" id="KW-0596">Phosphopantetheine</keyword>
<keyword evidence="6" id="KW-1185">Reference proteome</keyword>
<dbReference type="Pfam" id="PF00109">
    <property type="entry name" value="ketoacyl-synt"/>
    <property type="match status" value="1"/>
</dbReference>
<evidence type="ECO:0000256" key="2">
    <source>
        <dbReference type="ARBA" id="ARBA00022553"/>
    </source>
</evidence>
<evidence type="ECO:0000313" key="5">
    <source>
        <dbReference type="EMBL" id="ODA67382.1"/>
    </source>
</evidence>
<evidence type="ECO:0000256" key="1">
    <source>
        <dbReference type="ARBA" id="ARBA00022450"/>
    </source>
</evidence>
<comment type="similarity">
    <text evidence="3">Belongs to the thiolase-like superfamily. Beta-ketoacyl-ACP synthases family.</text>
</comment>
<dbReference type="GO" id="GO:0071770">
    <property type="term" value="P:DIM/DIP cell wall layer assembly"/>
    <property type="evidence" value="ECO:0007669"/>
    <property type="project" value="TreeGrafter"/>
</dbReference>
<keyword evidence="2" id="KW-0597">Phosphoprotein</keyword>
<dbReference type="InterPro" id="IPR014030">
    <property type="entry name" value="Ketoacyl_synth_N"/>
</dbReference>
<dbReference type="EMBL" id="MASI01000003">
    <property type="protein sequence ID" value="ODA67382.1"/>
    <property type="molecule type" value="Genomic_DNA"/>
</dbReference>
<gene>
    <name evidence="5" type="ORF">A7A08_01414</name>
</gene>
<dbReference type="PANTHER" id="PTHR43775:SF37">
    <property type="entry name" value="SI:DKEY-61P9.11"/>
    <property type="match status" value="1"/>
</dbReference>
<dbReference type="GO" id="GO:0006633">
    <property type="term" value="P:fatty acid biosynthetic process"/>
    <property type="evidence" value="ECO:0007669"/>
    <property type="project" value="TreeGrafter"/>
</dbReference>
<proteinExistence type="inferred from homology"/>
<evidence type="ECO:0000259" key="4">
    <source>
        <dbReference type="PROSITE" id="PS52004"/>
    </source>
</evidence>
<evidence type="ECO:0000313" key="6">
    <source>
        <dbReference type="Proteomes" id="UP000095087"/>
    </source>
</evidence>
<dbReference type="InterPro" id="IPR050091">
    <property type="entry name" value="PKS_NRPS_Biosynth_Enz"/>
</dbReference>
<dbReference type="SMART" id="SM00825">
    <property type="entry name" value="PKS_KS"/>
    <property type="match status" value="1"/>
</dbReference>
<dbReference type="InterPro" id="IPR014031">
    <property type="entry name" value="Ketoacyl_synth_C"/>
</dbReference>
<dbReference type="CDD" id="cd00833">
    <property type="entry name" value="PKS"/>
    <property type="match status" value="1"/>
</dbReference>
<comment type="caution">
    <text evidence="5">The sequence shown here is derived from an EMBL/GenBank/DDBJ whole genome shotgun (WGS) entry which is preliminary data.</text>
</comment>
<dbReference type="OrthoDB" id="9778690at2"/>
<protein>
    <submittedName>
        <fullName evidence="5">Polyketide synthase PksJ</fullName>
    </submittedName>
</protein>
<keyword evidence="3" id="KW-0808">Transferase</keyword>
<dbReference type="PATRIC" id="fig|1177755.3.peg.1416"/>
<dbReference type="GO" id="GO:0005886">
    <property type="term" value="C:plasma membrane"/>
    <property type="evidence" value="ECO:0007669"/>
    <property type="project" value="TreeGrafter"/>
</dbReference>
<reference evidence="5 6" key="1">
    <citation type="submission" date="2016-07" db="EMBL/GenBank/DDBJ databases">
        <title>Draft genome sequence of Methyloligella halotolerans C2T (VKM B-2706T=CCUG 61687T=DSM 25045T), a halotolerant polyhydroxybutyrate accumulating methylotroph.</title>
        <authorList>
            <person name="Vasilenko O.V."/>
            <person name="Doronina N.V."/>
            <person name="Poroshina M.N."/>
            <person name="Tarlachkov S.V."/>
            <person name="Trotsenko Y.A."/>
        </authorList>
    </citation>
    <scope>NUCLEOTIDE SEQUENCE [LARGE SCALE GENOMIC DNA]</scope>
    <source>
        <strain evidence="5 6">VKM B-2706</strain>
    </source>
</reference>